<organism evidence="2 3">
    <name type="scientific">Diploscapter pachys</name>
    <dbReference type="NCBI Taxonomy" id="2018661"/>
    <lineage>
        <taxon>Eukaryota</taxon>
        <taxon>Metazoa</taxon>
        <taxon>Ecdysozoa</taxon>
        <taxon>Nematoda</taxon>
        <taxon>Chromadorea</taxon>
        <taxon>Rhabditida</taxon>
        <taxon>Rhabditina</taxon>
        <taxon>Rhabditomorpha</taxon>
        <taxon>Rhabditoidea</taxon>
        <taxon>Rhabditidae</taxon>
        <taxon>Diploscapter</taxon>
    </lineage>
</organism>
<protein>
    <submittedName>
        <fullName evidence="2">Uncharacterized protein</fullName>
    </submittedName>
</protein>
<proteinExistence type="predicted"/>
<dbReference type="EMBL" id="LIAE01007228">
    <property type="protein sequence ID" value="PAV80662.1"/>
    <property type="molecule type" value="Genomic_DNA"/>
</dbReference>
<reference evidence="2 3" key="1">
    <citation type="journal article" date="2017" name="Curr. Biol.">
        <title>Genome architecture and evolution of a unichromosomal asexual nematode.</title>
        <authorList>
            <person name="Fradin H."/>
            <person name="Zegar C."/>
            <person name="Gutwein M."/>
            <person name="Lucas J."/>
            <person name="Kovtun M."/>
            <person name="Corcoran D."/>
            <person name="Baugh L.R."/>
            <person name="Kiontke K."/>
            <person name="Gunsalus K."/>
            <person name="Fitch D.H."/>
            <person name="Piano F."/>
        </authorList>
    </citation>
    <scope>NUCLEOTIDE SEQUENCE [LARGE SCALE GENOMIC DNA]</scope>
    <source>
        <strain evidence="2">PF1309</strain>
    </source>
</reference>
<dbReference type="AlphaFoldDB" id="A0A2A2L3A3"/>
<evidence type="ECO:0000313" key="2">
    <source>
        <dbReference type="EMBL" id="PAV80662.1"/>
    </source>
</evidence>
<keyword evidence="3" id="KW-1185">Reference proteome</keyword>
<evidence type="ECO:0000313" key="3">
    <source>
        <dbReference type="Proteomes" id="UP000218231"/>
    </source>
</evidence>
<sequence>MSEDEFLVPERFLEIIPPEVSEVFYDIIQNPDLDEEERYQNMDAVAICLEQKFQHFYIIFKEYYKNNETLPYTRHFIKKADSASGQPVSIPIDPYEFIRRESEPASSDKRYKFPVIPNQDNQMVDIDLNDNDDQPGPSSRTRYYHGGNDAVDYKKEEILDISEAPPGESIILRPDKLEQKIVDNKLLPGSSTTNIRDYNSPTVQEKKDYIYLKTNIHESFD</sequence>
<comment type="caution">
    <text evidence="2">The sequence shown here is derived from an EMBL/GenBank/DDBJ whole genome shotgun (WGS) entry which is preliminary data.</text>
</comment>
<name>A0A2A2L3A3_9BILA</name>
<feature type="region of interest" description="Disordered" evidence="1">
    <location>
        <begin position="123"/>
        <end position="142"/>
    </location>
</feature>
<evidence type="ECO:0000256" key="1">
    <source>
        <dbReference type="SAM" id="MobiDB-lite"/>
    </source>
</evidence>
<dbReference type="Proteomes" id="UP000218231">
    <property type="component" value="Unassembled WGS sequence"/>
</dbReference>
<gene>
    <name evidence="2" type="ORF">WR25_03298</name>
</gene>
<accession>A0A2A2L3A3</accession>